<accession>A0A9D4T1X7</accession>
<dbReference type="EMBL" id="JABSTV010001249">
    <property type="protein sequence ID" value="KAH7963643.1"/>
    <property type="molecule type" value="Genomic_DNA"/>
</dbReference>
<organism evidence="3 4">
    <name type="scientific">Rhipicephalus sanguineus</name>
    <name type="common">Brown dog tick</name>
    <name type="synonym">Ixodes sanguineus</name>
    <dbReference type="NCBI Taxonomy" id="34632"/>
    <lineage>
        <taxon>Eukaryota</taxon>
        <taxon>Metazoa</taxon>
        <taxon>Ecdysozoa</taxon>
        <taxon>Arthropoda</taxon>
        <taxon>Chelicerata</taxon>
        <taxon>Arachnida</taxon>
        <taxon>Acari</taxon>
        <taxon>Parasitiformes</taxon>
        <taxon>Ixodida</taxon>
        <taxon>Ixodoidea</taxon>
        <taxon>Ixodidae</taxon>
        <taxon>Rhipicephalinae</taxon>
        <taxon>Rhipicephalus</taxon>
        <taxon>Rhipicephalus</taxon>
    </lineage>
</organism>
<dbReference type="VEuPathDB" id="VectorBase:RSAN_036264"/>
<keyword evidence="2" id="KW-0472">Membrane</keyword>
<keyword evidence="2" id="KW-0812">Transmembrane</keyword>
<reference evidence="3" key="1">
    <citation type="journal article" date="2020" name="Cell">
        <title>Large-Scale Comparative Analyses of Tick Genomes Elucidate Their Genetic Diversity and Vector Capacities.</title>
        <authorList>
            <consortium name="Tick Genome and Microbiome Consortium (TIGMIC)"/>
            <person name="Jia N."/>
            <person name="Wang J."/>
            <person name="Shi W."/>
            <person name="Du L."/>
            <person name="Sun Y."/>
            <person name="Zhan W."/>
            <person name="Jiang J.F."/>
            <person name="Wang Q."/>
            <person name="Zhang B."/>
            <person name="Ji P."/>
            <person name="Bell-Sakyi L."/>
            <person name="Cui X.M."/>
            <person name="Yuan T.T."/>
            <person name="Jiang B.G."/>
            <person name="Yang W.F."/>
            <person name="Lam T.T."/>
            <person name="Chang Q.C."/>
            <person name="Ding S.J."/>
            <person name="Wang X.J."/>
            <person name="Zhu J.G."/>
            <person name="Ruan X.D."/>
            <person name="Zhao L."/>
            <person name="Wei J.T."/>
            <person name="Ye R.Z."/>
            <person name="Que T.C."/>
            <person name="Du C.H."/>
            <person name="Zhou Y.H."/>
            <person name="Cheng J.X."/>
            <person name="Dai P.F."/>
            <person name="Guo W.B."/>
            <person name="Han X.H."/>
            <person name="Huang E.J."/>
            <person name="Li L.F."/>
            <person name="Wei W."/>
            <person name="Gao Y.C."/>
            <person name="Liu J.Z."/>
            <person name="Shao H.Z."/>
            <person name="Wang X."/>
            <person name="Wang C.C."/>
            <person name="Yang T.C."/>
            <person name="Huo Q.B."/>
            <person name="Li W."/>
            <person name="Chen H.Y."/>
            <person name="Chen S.E."/>
            <person name="Zhou L.G."/>
            <person name="Ni X.B."/>
            <person name="Tian J.H."/>
            <person name="Sheng Y."/>
            <person name="Liu T."/>
            <person name="Pan Y.S."/>
            <person name="Xia L.Y."/>
            <person name="Li J."/>
            <person name="Zhao F."/>
            <person name="Cao W.C."/>
        </authorList>
    </citation>
    <scope>NUCLEOTIDE SEQUENCE</scope>
    <source>
        <strain evidence="3">Rsan-2018</strain>
    </source>
</reference>
<evidence type="ECO:0000256" key="1">
    <source>
        <dbReference type="SAM" id="MobiDB-lite"/>
    </source>
</evidence>
<keyword evidence="2" id="KW-1133">Transmembrane helix</keyword>
<evidence type="ECO:0000313" key="4">
    <source>
        <dbReference type="Proteomes" id="UP000821837"/>
    </source>
</evidence>
<proteinExistence type="predicted"/>
<name>A0A9D4T1X7_RHISA</name>
<feature type="region of interest" description="Disordered" evidence="1">
    <location>
        <begin position="108"/>
        <end position="173"/>
    </location>
</feature>
<evidence type="ECO:0000256" key="2">
    <source>
        <dbReference type="SAM" id="Phobius"/>
    </source>
</evidence>
<sequence>MWRIPDKAADVSGRMYTSRQSATLQLWEGTSYSIFVRRLSPVTGEPEAETLSRYLHTPVVEPEPSTQNAASTATCVRLEVVAACAVLATAIIFVCVVTLAVVLMRKSVRPRREHPASTKSASSEKSGSERRSRRGSQLCSGTKTLLGMHPASGPASPVGESREDLLTEAQREGRGGTNQCFVYDTQLA</sequence>
<dbReference type="Proteomes" id="UP000821837">
    <property type="component" value="Chromosome 3"/>
</dbReference>
<gene>
    <name evidence="3" type="ORF">HPB52_022311</name>
</gene>
<feature type="compositionally biased region" description="Basic and acidic residues" evidence="1">
    <location>
        <begin position="160"/>
        <end position="173"/>
    </location>
</feature>
<protein>
    <submittedName>
        <fullName evidence="3">Uncharacterized protein</fullName>
    </submittedName>
</protein>
<reference evidence="3" key="2">
    <citation type="submission" date="2021-09" db="EMBL/GenBank/DDBJ databases">
        <authorList>
            <person name="Jia N."/>
            <person name="Wang J."/>
            <person name="Shi W."/>
            <person name="Du L."/>
            <person name="Sun Y."/>
            <person name="Zhan W."/>
            <person name="Jiang J."/>
            <person name="Wang Q."/>
            <person name="Zhang B."/>
            <person name="Ji P."/>
            <person name="Sakyi L.B."/>
            <person name="Cui X."/>
            <person name="Yuan T."/>
            <person name="Jiang B."/>
            <person name="Yang W."/>
            <person name="Lam T.T.-Y."/>
            <person name="Chang Q."/>
            <person name="Ding S."/>
            <person name="Wang X."/>
            <person name="Zhu J."/>
            <person name="Ruan X."/>
            <person name="Zhao L."/>
            <person name="Wei J."/>
            <person name="Que T."/>
            <person name="Du C."/>
            <person name="Cheng J."/>
            <person name="Dai P."/>
            <person name="Han X."/>
            <person name="Huang E."/>
            <person name="Gao Y."/>
            <person name="Liu J."/>
            <person name="Shao H."/>
            <person name="Ye R."/>
            <person name="Li L."/>
            <person name="Wei W."/>
            <person name="Wang X."/>
            <person name="Wang C."/>
            <person name="Huo Q."/>
            <person name="Li W."/>
            <person name="Guo W."/>
            <person name="Chen H."/>
            <person name="Chen S."/>
            <person name="Zhou L."/>
            <person name="Zhou L."/>
            <person name="Ni X."/>
            <person name="Tian J."/>
            <person name="Zhou Y."/>
            <person name="Sheng Y."/>
            <person name="Liu T."/>
            <person name="Pan Y."/>
            <person name="Xia L."/>
            <person name="Li J."/>
            <person name="Zhao F."/>
            <person name="Cao W."/>
        </authorList>
    </citation>
    <scope>NUCLEOTIDE SEQUENCE</scope>
    <source>
        <strain evidence="3">Rsan-2018</strain>
        <tissue evidence="3">Larvae</tissue>
    </source>
</reference>
<evidence type="ECO:0000313" key="3">
    <source>
        <dbReference type="EMBL" id="KAH7963643.1"/>
    </source>
</evidence>
<keyword evidence="4" id="KW-1185">Reference proteome</keyword>
<comment type="caution">
    <text evidence="3">The sequence shown here is derived from an EMBL/GenBank/DDBJ whole genome shotgun (WGS) entry which is preliminary data.</text>
</comment>
<dbReference type="AlphaFoldDB" id="A0A9D4T1X7"/>
<feature type="transmembrane region" description="Helical" evidence="2">
    <location>
        <begin position="80"/>
        <end position="103"/>
    </location>
</feature>